<evidence type="ECO:0008006" key="4">
    <source>
        <dbReference type="Google" id="ProtNLM"/>
    </source>
</evidence>
<sequence>MKIVSALAAAAFAVALPSAAQSQEAPSAASETIEMQLAHQILGTAYPEDVREPMFMAVSEQMEQQVMASVMQQVGDAPAGARAVIREWQDSVTSEQREILRRHIPSLMQAWAVSYASIFSEEELRDILAFVQTDSGASFMLKTNDVISDPAFATANQAYINETMALMLERMPDLIQGLVAASETD</sequence>
<keyword evidence="1" id="KW-0732">Signal</keyword>
<organism evidence="2 3">
    <name type="scientific">Aurantiacibacter sediminis</name>
    <dbReference type="NCBI Taxonomy" id="2793064"/>
    <lineage>
        <taxon>Bacteria</taxon>
        <taxon>Pseudomonadati</taxon>
        <taxon>Pseudomonadota</taxon>
        <taxon>Alphaproteobacteria</taxon>
        <taxon>Sphingomonadales</taxon>
        <taxon>Erythrobacteraceae</taxon>
        <taxon>Aurantiacibacter</taxon>
    </lineage>
</organism>
<evidence type="ECO:0000313" key="2">
    <source>
        <dbReference type="EMBL" id="MBH5322551.1"/>
    </source>
</evidence>
<dbReference type="EMBL" id="JAEANY010000002">
    <property type="protein sequence ID" value="MBH5322551.1"/>
    <property type="molecule type" value="Genomic_DNA"/>
</dbReference>
<proteinExistence type="predicted"/>
<feature type="chain" id="PRO_5047289131" description="DUF2059 domain-containing protein" evidence="1">
    <location>
        <begin position="21"/>
        <end position="185"/>
    </location>
</feature>
<dbReference type="Proteomes" id="UP000602442">
    <property type="component" value="Unassembled WGS sequence"/>
</dbReference>
<keyword evidence="3" id="KW-1185">Reference proteome</keyword>
<evidence type="ECO:0000313" key="3">
    <source>
        <dbReference type="Proteomes" id="UP000602442"/>
    </source>
</evidence>
<dbReference type="RefSeq" id="WP_197921240.1">
    <property type="nucleotide sequence ID" value="NZ_CAWPTA010000007.1"/>
</dbReference>
<gene>
    <name evidence="2" type="ORF">I5L03_08130</name>
</gene>
<accession>A0ABS0N3L1</accession>
<comment type="caution">
    <text evidence="2">The sequence shown here is derived from an EMBL/GenBank/DDBJ whole genome shotgun (WGS) entry which is preliminary data.</text>
</comment>
<protein>
    <recommendedName>
        <fullName evidence="4">DUF2059 domain-containing protein</fullName>
    </recommendedName>
</protein>
<reference evidence="2 3" key="1">
    <citation type="submission" date="2020-11" db="EMBL/GenBank/DDBJ databases">
        <title>Erythrobacter sediminis sp. nov., a marine bacterium from a tidal flat of Garorim Bay.</title>
        <authorList>
            <person name="Kim D."/>
            <person name="Yoo Y."/>
            <person name="Kim J.-J."/>
        </authorList>
    </citation>
    <scope>NUCLEOTIDE SEQUENCE [LARGE SCALE GENOMIC DNA]</scope>
    <source>
        <strain evidence="2 3">JGD-13</strain>
    </source>
</reference>
<feature type="signal peptide" evidence="1">
    <location>
        <begin position="1"/>
        <end position="20"/>
    </location>
</feature>
<evidence type="ECO:0000256" key="1">
    <source>
        <dbReference type="SAM" id="SignalP"/>
    </source>
</evidence>
<name>A0ABS0N3L1_9SPHN</name>